<feature type="domain" description="ABC transmembrane type-1" evidence="9">
    <location>
        <begin position="81"/>
        <end position="269"/>
    </location>
</feature>
<protein>
    <submittedName>
        <fullName evidence="10">ABC transporter permease</fullName>
    </submittedName>
</protein>
<evidence type="ECO:0000256" key="2">
    <source>
        <dbReference type="ARBA" id="ARBA00022448"/>
    </source>
</evidence>
<evidence type="ECO:0000256" key="7">
    <source>
        <dbReference type="ARBA" id="ARBA00023136"/>
    </source>
</evidence>
<keyword evidence="6 8" id="KW-1133">Transmembrane helix</keyword>
<keyword evidence="4" id="KW-0997">Cell inner membrane</keyword>
<evidence type="ECO:0000313" key="11">
    <source>
        <dbReference type="Proteomes" id="UP001595880"/>
    </source>
</evidence>
<feature type="transmembrane region" description="Helical" evidence="8">
    <location>
        <begin position="28"/>
        <end position="51"/>
    </location>
</feature>
<dbReference type="CDD" id="cd06261">
    <property type="entry name" value="TM_PBP2"/>
    <property type="match status" value="1"/>
</dbReference>
<dbReference type="EMBL" id="JBHSDV010000002">
    <property type="protein sequence ID" value="MFC4387890.1"/>
    <property type="molecule type" value="Genomic_DNA"/>
</dbReference>
<reference evidence="11" key="1">
    <citation type="journal article" date="2019" name="Int. J. Syst. Evol. Microbiol.">
        <title>The Global Catalogue of Microorganisms (GCM) 10K type strain sequencing project: providing services to taxonomists for standard genome sequencing and annotation.</title>
        <authorList>
            <consortium name="The Broad Institute Genomics Platform"/>
            <consortium name="The Broad Institute Genome Sequencing Center for Infectious Disease"/>
            <person name="Wu L."/>
            <person name="Ma J."/>
        </authorList>
    </citation>
    <scope>NUCLEOTIDE SEQUENCE [LARGE SCALE GENOMIC DNA]</scope>
    <source>
        <strain evidence="11">KACC 14058</strain>
    </source>
</reference>
<keyword evidence="11" id="KW-1185">Reference proteome</keyword>
<evidence type="ECO:0000256" key="3">
    <source>
        <dbReference type="ARBA" id="ARBA00022475"/>
    </source>
</evidence>
<evidence type="ECO:0000256" key="5">
    <source>
        <dbReference type="ARBA" id="ARBA00022692"/>
    </source>
</evidence>
<evidence type="ECO:0000256" key="4">
    <source>
        <dbReference type="ARBA" id="ARBA00022519"/>
    </source>
</evidence>
<dbReference type="Proteomes" id="UP001595880">
    <property type="component" value="Unassembled WGS sequence"/>
</dbReference>
<dbReference type="InterPro" id="IPR000515">
    <property type="entry name" value="MetI-like"/>
</dbReference>
<keyword evidence="2 8" id="KW-0813">Transport</keyword>
<sequence length="284" mass="31880">MNTITSKERYTEKTTLTKLPIMRMTGKIILYVLAIFIIFGPLSSLFIWSFAEEWFYPNPFPTDWGLSYWKRALEGNMVQAFGLSFGIAIIVTILALVLTVPLAYLIARNRLPLKYIILIIFLLPQAFPQLPVFTNTMRLMYQWDLVGTISGLTLIHLVGALVFSVWTLVSVFQSIAIPLEEASYMLGAGKVYTFFHIVLPMALPGIIAAALLVFLYSLDEFTGSLLIGAPFQITMPVFMYNASTGYEMQIASVTAVLLMIPGIILLLLLQKFMKSEYLSAFGRV</sequence>
<dbReference type="PANTHER" id="PTHR43357:SF4">
    <property type="entry name" value="INNER MEMBRANE ABC TRANSPORTER PERMEASE PROTEIN YDCV"/>
    <property type="match status" value="1"/>
</dbReference>
<keyword evidence="3" id="KW-1003">Cell membrane</keyword>
<comment type="similarity">
    <text evidence="8">Belongs to the binding-protein-dependent transport system permease family.</text>
</comment>
<keyword evidence="7 8" id="KW-0472">Membrane</keyword>
<dbReference type="Gene3D" id="1.10.3720.10">
    <property type="entry name" value="MetI-like"/>
    <property type="match status" value="1"/>
</dbReference>
<dbReference type="Pfam" id="PF00528">
    <property type="entry name" value="BPD_transp_1"/>
    <property type="match status" value="1"/>
</dbReference>
<comment type="caution">
    <text evidence="10">The sequence shown here is derived from an EMBL/GenBank/DDBJ whole genome shotgun (WGS) entry which is preliminary data.</text>
</comment>
<keyword evidence="5 8" id="KW-0812">Transmembrane</keyword>
<dbReference type="SUPFAM" id="SSF161098">
    <property type="entry name" value="MetI-like"/>
    <property type="match status" value="1"/>
</dbReference>
<proteinExistence type="inferred from homology"/>
<feature type="transmembrane region" description="Helical" evidence="8">
    <location>
        <begin position="191"/>
        <end position="216"/>
    </location>
</feature>
<evidence type="ECO:0000256" key="8">
    <source>
        <dbReference type="RuleBase" id="RU363032"/>
    </source>
</evidence>
<dbReference type="RefSeq" id="WP_390198536.1">
    <property type="nucleotide sequence ID" value="NZ_JBHSDV010000002.1"/>
</dbReference>
<comment type="subcellular location">
    <subcellularLocation>
        <location evidence="1">Cell inner membrane</location>
        <topology evidence="1">Multi-pass membrane protein</topology>
    </subcellularLocation>
    <subcellularLocation>
        <location evidence="8">Cell membrane</location>
        <topology evidence="8">Multi-pass membrane protein</topology>
    </subcellularLocation>
</comment>
<organism evidence="10 11">
    <name type="scientific">Gracilibacillus marinus</name>
    <dbReference type="NCBI Taxonomy" id="630535"/>
    <lineage>
        <taxon>Bacteria</taxon>
        <taxon>Bacillati</taxon>
        <taxon>Bacillota</taxon>
        <taxon>Bacilli</taxon>
        <taxon>Bacillales</taxon>
        <taxon>Bacillaceae</taxon>
        <taxon>Gracilibacillus</taxon>
    </lineage>
</organism>
<evidence type="ECO:0000256" key="6">
    <source>
        <dbReference type="ARBA" id="ARBA00022989"/>
    </source>
</evidence>
<evidence type="ECO:0000313" key="10">
    <source>
        <dbReference type="EMBL" id="MFC4387890.1"/>
    </source>
</evidence>
<dbReference type="PANTHER" id="PTHR43357">
    <property type="entry name" value="INNER MEMBRANE ABC TRANSPORTER PERMEASE PROTEIN YDCV"/>
    <property type="match status" value="1"/>
</dbReference>
<feature type="transmembrane region" description="Helical" evidence="8">
    <location>
        <begin position="80"/>
        <end position="106"/>
    </location>
</feature>
<gene>
    <name evidence="10" type="ORF">ACFOZ1_08705</name>
</gene>
<feature type="transmembrane region" description="Helical" evidence="8">
    <location>
        <begin position="248"/>
        <end position="269"/>
    </location>
</feature>
<accession>A0ABV8VWB8</accession>
<evidence type="ECO:0000259" key="9">
    <source>
        <dbReference type="PROSITE" id="PS50928"/>
    </source>
</evidence>
<dbReference type="InterPro" id="IPR035906">
    <property type="entry name" value="MetI-like_sf"/>
</dbReference>
<name>A0ABV8VWB8_9BACI</name>
<evidence type="ECO:0000256" key="1">
    <source>
        <dbReference type="ARBA" id="ARBA00004429"/>
    </source>
</evidence>
<dbReference type="PROSITE" id="PS50928">
    <property type="entry name" value="ABC_TM1"/>
    <property type="match status" value="1"/>
</dbReference>
<feature type="transmembrane region" description="Helical" evidence="8">
    <location>
        <begin position="154"/>
        <end position="179"/>
    </location>
</feature>